<name>A0ABQ9GZV4_9NEOP</name>
<reference evidence="1 2" key="1">
    <citation type="submission" date="2023-02" db="EMBL/GenBank/DDBJ databases">
        <title>LHISI_Scaffold_Assembly.</title>
        <authorList>
            <person name="Stuart O.P."/>
            <person name="Cleave R."/>
            <person name="Magrath M.J.L."/>
            <person name="Mikheyev A.S."/>
        </authorList>
    </citation>
    <scope>NUCLEOTIDE SEQUENCE [LARGE SCALE GENOMIC DNA]</scope>
    <source>
        <strain evidence="1">Daus_M_001</strain>
        <tissue evidence="1">Leg muscle</tissue>
    </source>
</reference>
<comment type="caution">
    <text evidence="1">The sequence shown here is derived from an EMBL/GenBank/DDBJ whole genome shotgun (WGS) entry which is preliminary data.</text>
</comment>
<dbReference type="EMBL" id="JARBHB010000008">
    <property type="protein sequence ID" value="KAJ8877542.1"/>
    <property type="molecule type" value="Genomic_DNA"/>
</dbReference>
<organism evidence="1 2">
    <name type="scientific">Dryococelus australis</name>
    <dbReference type="NCBI Taxonomy" id="614101"/>
    <lineage>
        <taxon>Eukaryota</taxon>
        <taxon>Metazoa</taxon>
        <taxon>Ecdysozoa</taxon>
        <taxon>Arthropoda</taxon>
        <taxon>Hexapoda</taxon>
        <taxon>Insecta</taxon>
        <taxon>Pterygota</taxon>
        <taxon>Neoptera</taxon>
        <taxon>Polyneoptera</taxon>
        <taxon>Phasmatodea</taxon>
        <taxon>Verophasmatodea</taxon>
        <taxon>Anareolatae</taxon>
        <taxon>Phasmatidae</taxon>
        <taxon>Eurycanthinae</taxon>
        <taxon>Dryococelus</taxon>
    </lineage>
</organism>
<evidence type="ECO:0000313" key="1">
    <source>
        <dbReference type="EMBL" id="KAJ8877542.1"/>
    </source>
</evidence>
<dbReference type="Proteomes" id="UP001159363">
    <property type="component" value="Chromosome 7"/>
</dbReference>
<gene>
    <name evidence="1" type="ORF">PR048_021997</name>
</gene>
<proteinExistence type="predicted"/>
<protein>
    <submittedName>
        <fullName evidence="1">Uncharacterized protein</fullName>
    </submittedName>
</protein>
<evidence type="ECO:0000313" key="2">
    <source>
        <dbReference type="Proteomes" id="UP001159363"/>
    </source>
</evidence>
<keyword evidence="2" id="KW-1185">Reference proteome</keyword>
<accession>A0ABQ9GZV4</accession>
<sequence length="130" mass="14014">MRKHPCVSKTAMAIYAKYILHTNPEIIKETMQSVPPQLLETEHVRVIVCDPAYFQKSATSPVTPHAWAPSPTMPPLSPQPPCLPLPAPVPLLLGQSPCREQPVLPSPLLTLPSVPAAAEAGKRSATCPQL</sequence>